<dbReference type="Pfam" id="PF00579">
    <property type="entry name" value="tRNA-synt_1b"/>
    <property type="match status" value="1"/>
</dbReference>
<accession>A0A6J4I5Q3</accession>
<evidence type="ECO:0000256" key="5">
    <source>
        <dbReference type="ARBA" id="ARBA00022840"/>
    </source>
</evidence>
<dbReference type="InterPro" id="IPR050203">
    <property type="entry name" value="Trp-tRNA_synthetase"/>
</dbReference>
<dbReference type="PRINTS" id="PR01039">
    <property type="entry name" value="TRNASYNTHTRP"/>
</dbReference>
<evidence type="ECO:0000256" key="8">
    <source>
        <dbReference type="NCBIfam" id="TIGR00233"/>
    </source>
</evidence>
<dbReference type="GO" id="GO:0005524">
    <property type="term" value="F:ATP binding"/>
    <property type="evidence" value="ECO:0007669"/>
    <property type="project" value="UniProtKB-KW"/>
</dbReference>
<dbReference type="InterPro" id="IPR002305">
    <property type="entry name" value="aa-tRNA-synth_Ic"/>
</dbReference>
<dbReference type="GO" id="GO:0004830">
    <property type="term" value="F:tryptophan-tRNA ligase activity"/>
    <property type="evidence" value="ECO:0007669"/>
    <property type="project" value="UniProtKB-UniRule"/>
</dbReference>
<evidence type="ECO:0000256" key="6">
    <source>
        <dbReference type="ARBA" id="ARBA00022917"/>
    </source>
</evidence>
<proteinExistence type="inferred from homology"/>
<keyword evidence="5 9" id="KW-0067">ATP-binding</keyword>
<evidence type="ECO:0000256" key="3">
    <source>
        <dbReference type="ARBA" id="ARBA00022598"/>
    </source>
</evidence>
<dbReference type="Gene3D" id="1.10.240.10">
    <property type="entry name" value="Tyrosyl-Transfer RNA Synthetase"/>
    <property type="match status" value="1"/>
</dbReference>
<dbReference type="SUPFAM" id="SSF52374">
    <property type="entry name" value="Nucleotidylyl transferase"/>
    <property type="match status" value="1"/>
</dbReference>
<dbReference type="EC" id="6.1.1.2" evidence="2 8"/>
<dbReference type="InterPro" id="IPR014729">
    <property type="entry name" value="Rossmann-like_a/b/a_fold"/>
</dbReference>
<name>A0A6J4I5Q3_9ACTN</name>
<dbReference type="AlphaFoldDB" id="A0A6J4I5Q3"/>
<dbReference type="InterPro" id="IPR001412">
    <property type="entry name" value="aa-tRNA-synth_I_CS"/>
</dbReference>
<keyword evidence="7 9" id="KW-0030">Aminoacyl-tRNA synthetase</keyword>
<evidence type="ECO:0000256" key="7">
    <source>
        <dbReference type="ARBA" id="ARBA00023146"/>
    </source>
</evidence>
<keyword evidence="6 9" id="KW-0648">Protein biosynthesis</keyword>
<dbReference type="InterPro" id="IPR002306">
    <property type="entry name" value="Trp-tRNA-ligase"/>
</dbReference>
<gene>
    <name evidence="10" type="ORF">AVDCRST_MAG41-1545</name>
</gene>
<sequence length="369" mass="40690">MSESSVTDRLFHESAAEDSLHAAERLSEDAWQRLTRSPERFRVLTGERPTGPLHLGHYFGSLQRRVEVQSQGVETWLLLADYQALTDRTGSASLGESIRDIVLDYLAVGLDVRSERGLAFCHSQVPELNQLMLPFLSLVSVSEIDRNPTVKSEIENLGAGNVTGMMFNYPVHQAADILFCHGNLVPGGRDQLPHVEITRKIARRFNKTYSPKKRYFQEPVLLFGEAPLLLGTDGKKMGKSARNAVYIRDDESTTAAVLKKAVTDSDPAITYDPVGRPTVANLLLLASLAAGTTPQAVADEIGAGGSARLKAYVTEAVNEHFRPIRALRRELAEDPTVVRSVLERGNELARQAARKTLAEVHELMHLGNF</sequence>
<dbReference type="PANTHER" id="PTHR43766">
    <property type="entry name" value="TRYPTOPHAN--TRNA LIGASE, MITOCHONDRIAL"/>
    <property type="match status" value="1"/>
</dbReference>
<reference evidence="10" key="1">
    <citation type="submission" date="2020-02" db="EMBL/GenBank/DDBJ databases">
        <authorList>
            <person name="Meier V. D."/>
        </authorList>
    </citation>
    <scope>NUCLEOTIDE SEQUENCE</scope>
    <source>
        <strain evidence="10">AVDCRST_MAG41</strain>
    </source>
</reference>
<evidence type="ECO:0000256" key="2">
    <source>
        <dbReference type="ARBA" id="ARBA00013161"/>
    </source>
</evidence>
<keyword evidence="3 9" id="KW-0436">Ligase</keyword>
<evidence type="ECO:0000313" key="10">
    <source>
        <dbReference type="EMBL" id="CAA9243393.1"/>
    </source>
</evidence>
<protein>
    <recommendedName>
        <fullName evidence="2 8">Tryptophan--tRNA ligase</fullName>
        <ecNumber evidence="2 8">6.1.1.2</ecNumber>
    </recommendedName>
</protein>
<evidence type="ECO:0000256" key="9">
    <source>
        <dbReference type="RuleBase" id="RU363036"/>
    </source>
</evidence>
<dbReference type="GO" id="GO:0006436">
    <property type="term" value="P:tryptophanyl-tRNA aminoacylation"/>
    <property type="evidence" value="ECO:0007669"/>
    <property type="project" value="UniProtKB-UniRule"/>
</dbReference>
<evidence type="ECO:0000256" key="1">
    <source>
        <dbReference type="ARBA" id="ARBA00005594"/>
    </source>
</evidence>
<evidence type="ECO:0000256" key="4">
    <source>
        <dbReference type="ARBA" id="ARBA00022741"/>
    </source>
</evidence>
<dbReference type="PROSITE" id="PS00178">
    <property type="entry name" value="AA_TRNA_LIGASE_I"/>
    <property type="match status" value="1"/>
</dbReference>
<dbReference type="GO" id="GO:0005737">
    <property type="term" value="C:cytoplasm"/>
    <property type="evidence" value="ECO:0007669"/>
    <property type="project" value="UniProtKB-UniRule"/>
</dbReference>
<dbReference type="Gene3D" id="3.40.50.620">
    <property type="entry name" value="HUPs"/>
    <property type="match status" value="1"/>
</dbReference>
<dbReference type="EMBL" id="CADCTP010000143">
    <property type="protein sequence ID" value="CAA9243393.1"/>
    <property type="molecule type" value="Genomic_DNA"/>
</dbReference>
<dbReference type="NCBIfam" id="TIGR00233">
    <property type="entry name" value="trpS"/>
    <property type="match status" value="1"/>
</dbReference>
<keyword evidence="4 9" id="KW-0547">Nucleotide-binding</keyword>
<dbReference type="PANTHER" id="PTHR43766:SF1">
    <property type="entry name" value="TRYPTOPHAN--TRNA LIGASE, MITOCHONDRIAL"/>
    <property type="match status" value="1"/>
</dbReference>
<organism evidence="10">
    <name type="scientific">uncultured Mycobacteriales bacterium</name>
    <dbReference type="NCBI Taxonomy" id="581187"/>
    <lineage>
        <taxon>Bacteria</taxon>
        <taxon>Bacillati</taxon>
        <taxon>Actinomycetota</taxon>
        <taxon>Actinomycetes</taxon>
        <taxon>Mycobacteriales</taxon>
        <taxon>environmental samples</taxon>
    </lineage>
</organism>
<comment type="similarity">
    <text evidence="1 9">Belongs to the class-I aminoacyl-tRNA synthetase family.</text>
</comment>